<feature type="region of interest" description="Disordered" evidence="1">
    <location>
        <begin position="1"/>
        <end position="78"/>
    </location>
</feature>
<feature type="transmembrane region" description="Helical" evidence="2">
    <location>
        <begin position="104"/>
        <end position="125"/>
    </location>
</feature>
<feature type="compositionally biased region" description="Polar residues" evidence="1">
    <location>
        <begin position="58"/>
        <end position="71"/>
    </location>
</feature>
<feature type="compositionally biased region" description="Low complexity" evidence="1">
    <location>
        <begin position="10"/>
        <end position="21"/>
    </location>
</feature>
<keyword evidence="2" id="KW-0812">Transmembrane</keyword>
<evidence type="ECO:0000256" key="1">
    <source>
        <dbReference type="SAM" id="MobiDB-lite"/>
    </source>
</evidence>
<feature type="non-terminal residue" evidence="3">
    <location>
        <position position="143"/>
    </location>
</feature>
<organism evidence="3 4">
    <name type="scientific">Coemansia reversa (strain ATCC 12441 / NRRL 1564)</name>
    <dbReference type="NCBI Taxonomy" id="763665"/>
    <lineage>
        <taxon>Eukaryota</taxon>
        <taxon>Fungi</taxon>
        <taxon>Fungi incertae sedis</taxon>
        <taxon>Zoopagomycota</taxon>
        <taxon>Kickxellomycotina</taxon>
        <taxon>Kickxellomycetes</taxon>
        <taxon>Kickxellales</taxon>
        <taxon>Kickxellaceae</taxon>
        <taxon>Coemansia</taxon>
    </lineage>
</organism>
<evidence type="ECO:0000313" key="4">
    <source>
        <dbReference type="Proteomes" id="UP000242474"/>
    </source>
</evidence>
<dbReference type="OrthoDB" id="5572436at2759"/>
<dbReference type="AlphaFoldDB" id="A0A2G5BCR5"/>
<gene>
    <name evidence="3" type="ORF">COEREDRAFT_7954</name>
</gene>
<keyword evidence="4" id="KW-1185">Reference proteome</keyword>
<evidence type="ECO:0000313" key="3">
    <source>
        <dbReference type="EMBL" id="PIA16805.1"/>
    </source>
</evidence>
<dbReference type="Proteomes" id="UP000242474">
    <property type="component" value="Unassembled WGS sequence"/>
</dbReference>
<name>A0A2G5BCR5_COERN</name>
<keyword evidence="2" id="KW-1133">Transmembrane helix</keyword>
<reference evidence="3 4" key="1">
    <citation type="journal article" date="2015" name="Genome Biol. Evol.">
        <title>Phylogenomic analyses indicate that early fungi evolved digesting cell walls of algal ancestors of land plants.</title>
        <authorList>
            <person name="Chang Y."/>
            <person name="Wang S."/>
            <person name="Sekimoto S."/>
            <person name="Aerts A.L."/>
            <person name="Choi C."/>
            <person name="Clum A."/>
            <person name="LaButti K.M."/>
            <person name="Lindquist E.A."/>
            <person name="Yee Ngan C."/>
            <person name="Ohm R.A."/>
            <person name="Salamov A.A."/>
            <person name="Grigoriev I.V."/>
            <person name="Spatafora J.W."/>
            <person name="Berbee M.L."/>
        </authorList>
    </citation>
    <scope>NUCLEOTIDE SEQUENCE [LARGE SCALE GENOMIC DNA]</scope>
    <source>
        <strain evidence="3 4">NRRL 1564</strain>
    </source>
</reference>
<accession>A0A2G5BCR5</accession>
<dbReference type="EMBL" id="KZ303497">
    <property type="protein sequence ID" value="PIA16805.1"/>
    <property type="molecule type" value="Genomic_DNA"/>
</dbReference>
<proteinExistence type="predicted"/>
<protein>
    <submittedName>
        <fullName evidence="3">Uncharacterized protein</fullName>
    </submittedName>
</protein>
<keyword evidence="2" id="KW-0472">Membrane</keyword>
<evidence type="ECO:0000256" key="2">
    <source>
        <dbReference type="SAM" id="Phobius"/>
    </source>
</evidence>
<sequence length="143" mass="16128">MFIPQVADGPPSSRNSPRLRPQFTRSEIEERLTSGSPPPVFTSSLRRSLRKDREDTSPDTLNSSLSTPPSKQNDRQKGQIFFLPRTSILDYTELMYQGSDRIRGLVTCFWTIIGAYLVSLLLSHYEKNGVFLSSGLASLIFSR</sequence>